<dbReference type="Proteomes" id="UP001201980">
    <property type="component" value="Unassembled WGS sequence"/>
</dbReference>
<gene>
    <name evidence="2" type="ORF">MKZ38_010161</name>
</gene>
<comment type="caution">
    <text evidence="2">The sequence shown here is derived from an EMBL/GenBank/DDBJ whole genome shotgun (WGS) entry which is preliminary data.</text>
</comment>
<evidence type="ECO:0000313" key="2">
    <source>
        <dbReference type="EMBL" id="KAJ2903276.1"/>
    </source>
</evidence>
<name>A0AAD5S0Y0_9PEZI</name>
<dbReference type="EMBL" id="JAKWBI020000086">
    <property type="protein sequence ID" value="KAJ2903276.1"/>
    <property type="molecule type" value="Genomic_DNA"/>
</dbReference>
<organism evidence="2 3">
    <name type="scientific">Zalerion maritima</name>
    <dbReference type="NCBI Taxonomy" id="339359"/>
    <lineage>
        <taxon>Eukaryota</taxon>
        <taxon>Fungi</taxon>
        <taxon>Dikarya</taxon>
        <taxon>Ascomycota</taxon>
        <taxon>Pezizomycotina</taxon>
        <taxon>Sordariomycetes</taxon>
        <taxon>Lulworthiomycetidae</taxon>
        <taxon>Lulworthiales</taxon>
        <taxon>Lulworthiaceae</taxon>
        <taxon>Zalerion</taxon>
    </lineage>
</organism>
<sequence length="317" mass="36129">MFTAAAKLLAHRAAGSQHRSHTTDISLHKRGLEPDTPRTPFCVTESPSGLRSLTFGHTISGPARHVAPQPLRCRDRSPSPSPSPFQPSSSSSTVDPRVQLQRHCDLIYSLRDRRPDDAKLSCEEGKAEMEEWYRGKFRHLYNVETRRKDPEGKNLEAMKGVRFEFVESDDARERKDLRDRIRDMVEARRYMVMALAEAVTRARWRRDIAGKIFGLVTGTAGMVVTEEGMEEAYSTWRSFEKQVGLVEELRDEVQKGLEQVEGWLEIVEEREGERHIAEERKEKDGNGETEVEKREEEPEEGSGGGGIFGSLFEKSWI</sequence>
<feature type="region of interest" description="Disordered" evidence="1">
    <location>
        <begin position="7"/>
        <end position="40"/>
    </location>
</feature>
<feature type="compositionally biased region" description="Basic and acidic residues" evidence="1">
    <location>
        <begin position="275"/>
        <end position="296"/>
    </location>
</feature>
<feature type="region of interest" description="Disordered" evidence="1">
    <location>
        <begin position="56"/>
        <end position="97"/>
    </location>
</feature>
<evidence type="ECO:0000256" key="1">
    <source>
        <dbReference type="SAM" id="MobiDB-lite"/>
    </source>
</evidence>
<proteinExistence type="predicted"/>
<accession>A0AAD5S0Y0</accession>
<protein>
    <submittedName>
        <fullName evidence="2">Uncharacterized protein</fullName>
    </submittedName>
</protein>
<feature type="compositionally biased region" description="Basic and acidic residues" evidence="1">
    <location>
        <begin position="26"/>
        <end position="36"/>
    </location>
</feature>
<evidence type="ECO:0000313" key="3">
    <source>
        <dbReference type="Proteomes" id="UP001201980"/>
    </source>
</evidence>
<dbReference type="AlphaFoldDB" id="A0AAD5S0Y0"/>
<reference evidence="2" key="1">
    <citation type="submission" date="2022-07" db="EMBL/GenBank/DDBJ databases">
        <title>Draft genome sequence of Zalerion maritima ATCC 34329, a (micro)plastics degrading marine fungus.</title>
        <authorList>
            <person name="Paco A."/>
            <person name="Goncalves M.F.M."/>
            <person name="Rocha-Santos T.A.P."/>
            <person name="Alves A."/>
        </authorList>
    </citation>
    <scope>NUCLEOTIDE SEQUENCE</scope>
    <source>
        <strain evidence="2">ATCC 34329</strain>
    </source>
</reference>
<keyword evidence="3" id="KW-1185">Reference proteome</keyword>
<feature type="region of interest" description="Disordered" evidence="1">
    <location>
        <begin position="275"/>
        <end position="317"/>
    </location>
</feature>